<evidence type="ECO:0000313" key="3">
    <source>
        <dbReference type="Proteomes" id="UP000604046"/>
    </source>
</evidence>
<accession>A0A812LHB2</accession>
<evidence type="ECO:0000256" key="1">
    <source>
        <dbReference type="SAM" id="MobiDB-lite"/>
    </source>
</evidence>
<dbReference type="AlphaFoldDB" id="A0A812LHB2"/>
<feature type="region of interest" description="Disordered" evidence="1">
    <location>
        <begin position="154"/>
        <end position="175"/>
    </location>
</feature>
<dbReference type="OrthoDB" id="407477at2759"/>
<protein>
    <submittedName>
        <fullName evidence="2">ElmMII protein</fullName>
    </submittedName>
</protein>
<dbReference type="Gene3D" id="3.40.50.150">
    <property type="entry name" value="Vaccinia Virus protein VP39"/>
    <property type="match status" value="1"/>
</dbReference>
<reference evidence="2" key="1">
    <citation type="submission" date="2021-02" db="EMBL/GenBank/DDBJ databases">
        <authorList>
            <person name="Dougan E. K."/>
            <person name="Rhodes N."/>
            <person name="Thang M."/>
            <person name="Chan C."/>
        </authorList>
    </citation>
    <scope>NUCLEOTIDE SEQUENCE</scope>
</reference>
<organism evidence="2 3">
    <name type="scientific">Symbiodinium natans</name>
    <dbReference type="NCBI Taxonomy" id="878477"/>
    <lineage>
        <taxon>Eukaryota</taxon>
        <taxon>Sar</taxon>
        <taxon>Alveolata</taxon>
        <taxon>Dinophyceae</taxon>
        <taxon>Suessiales</taxon>
        <taxon>Symbiodiniaceae</taxon>
        <taxon>Symbiodinium</taxon>
    </lineage>
</organism>
<evidence type="ECO:0000313" key="2">
    <source>
        <dbReference type="EMBL" id="CAE7246972.1"/>
    </source>
</evidence>
<dbReference type="Proteomes" id="UP000604046">
    <property type="component" value="Unassembled WGS sequence"/>
</dbReference>
<dbReference type="SUPFAM" id="SSF53335">
    <property type="entry name" value="S-adenosyl-L-methionine-dependent methyltransferases"/>
    <property type="match status" value="1"/>
</dbReference>
<gene>
    <name evidence="2" type="primary">elmMII</name>
    <name evidence="2" type="ORF">SNAT2548_LOCUS11786</name>
</gene>
<keyword evidence="3" id="KW-1185">Reference proteome</keyword>
<name>A0A812LHB2_9DINO</name>
<sequence>MDMAMCLKLHASILVEALGESEELSSASLLSVKSGGRGAQLLSFAKICTLMIHPIHAPEMEEVYPELLRLVEANSSTGPAEMCDWPEQTTRQQSKQKDWKKYMATTFHHNDDHVCWDLRFTWRMCCHPSFGPGGNSNCWDDENTWERCCNRTSTASEPPKVPAPAPEDAAPKVLSSAPGPPSYNLTHVTNQLATGAAGTRITAVSGSFSQASGGPGNPKCWSEGFTFDLCCRATASECWSWPFTHGFCCEAPLPPRPPLQAGGLPEGLGSRTTKAKTRTSRCPHATSEEDLGLLACQMSLDEIGALFELPAIGSGDKASGWHDYLGNYERLLFHLPLTANVLEFGVRMGSSLAMWSEYFPHGTVVGMDKNLLTFHMKGRPVLSAHGAFTRGNVYVMQANASDQSGFDALGEVGFKDFDVIVDDANHWAKDQIARFELYFPSLLRPGGVYLIEDVHIQ</sequence>
<proteinExistence type="predicted"/>
<dbReference type="EMBL" id="CAJNDS010001101">
    <property type="protein sequence ID" value="CAE7246972.1"/>
    <property type="molecule type" value="Genomic_DNA"/>
</dbReference>
<comment type="caution">
    <text evidence="2">The sequence shown here is derived from an EMBL/GenBank/DDBJ whole genome shotgun (WGS) entry which is preliminary data.</text>
</comment>
<dbReference type="InterPro" id="IPR029063">
    <property type="entry name" value="SAM-dependent_MTases_sf"/>
</dbReference>
<feature type="non-terminal residue" evidence="2">
    <location>
        <position position="1"/>
    </location>
</feature>